<name>A0A815LSC7_ADIRI</name>
<keyword evidence="1" id="KW-0812">Transmembrane</keyword>
<feature type="transmembrane region" description="Helical" evidence="1">
    <location>
        <begin position="46"/>
        <end position="69"/>
    </location>
</feature>
<dbReference type="EMBL" id="CAJNOR010003102">
    <property type="protein sequence ID" value="CAF1377776.1"/>
    <property type="molecule type" value="Genomic_DNA"/>
</dbReference>
<gene>
    <name evidence="3" type="ORF">EDS130_LOCUS36765</name>
    <name evidence="2" type="ORF">XAT740_LOCUS32901</name>
</gene>
<protein>
    <submittedName>
        <fullName evidence="3">Uncharacterized protein</fullName>
    </submittedName>
</protein>
<sequence length="316" mass="35303">MNKITVVKENLHQIHDSNSTKPKSIIKTTTEEQNTSSCCRNRKRKFFFVILIVIVVLAIITGILIPTVIIRQDKSQSISITTTTRTIAKTTTTRTIAKTTTTRTIAKTTTTRTITKTTTTRTITKTTTKVTTTTEKDLIKLVVKNKVNGIFNTTIGGNSMKSTPGKDIGNYIDKESPDKACDGNLKTKYVSFGGCREGGNQKYCGLNTGFYFELERGLTLINGIRICTANDRRERDPMIVSLEGSNQSEANLTLGISWTLLYNDTSGLENITARNVCGLPQLFNNTIEYKSYRFLVHARQNQSDCVQYSEVQLYSF</sequence>
<keyword evidence="1" id="KW-0472">Membrane</keyword>
<dbReference type="Proteomes" id="UP000663852">
    <property type="component" value="Unassembled WGS sequence"/>
</dbReference>
<accession>A0A815LSC7</accession>
<evidence type="ECO:0000313" key="3">
    <source>
        <dbReference type="EMBL" id="CAF1411516.1"/>
    </source>
</evidence>
<evidence type="ECO:0000256" key="1">
    <source>
        <dbReference type="SAM" id="Phobius"/>
    </source>
</evidence>
<dbReference type="Proteomes" id="UP000663828">
    <property type="component" value="Unassembled WGS sequence"/>
</dbReference>
<proteinExistence type="predicted"/>
<evidence type="ECO:0000313" key="4">
    <source>
        <dbReference type="Proteomes" id="UP000663828"/>
    </source>
</evidence>
<reference evidence="3" key="1">
    <citation type="submission" date="2021-02" db="EMBL/GenBank/DDBJ databases">
        <authorList>
            <person name="Nowell W R."/>
        </authorList>
    </citation>
    <scope>NUCLEOTIDE SEQUENCE</scope>
</reference>
<evidence type="ECO:0000313" key="2">
    <source>
        <dbReference type="EMBL" id="CAF1377776.1"/>
    </source>
</evidence>
<organism evidence="3 5">
    <name type="scientific">Adineta ricciae</name>
    <name type="common">Rotifer</name>
    <dbReference type="NCBI Taxonomy" id="249248"/>
    <lineage>
        <taxon>Eukaryota</taxon>
        <taxon>Metazoa</taxon>
        <taxon>Spiralia</taxon>
        <taxon>Gnathifera</taxon>
        <taxon>Rotifera</taxon>
        <taxon>Eurotatoria</taxon>
        <taxon>Bdelloidea</taxon>
        <taxon>Adinetida</taxon>
        <taxon>Adinetidae</taxon>
        <taxon>Adineta</taxon>
    </lineage>
</organism>
<keyword evidence="4" id="KW-1185">Reference proteome</keyword>
<keyword evidence="1" id="KW-1133">Transmembrane helix</keyword>
<evidence type="ECO:0000313" key="5">
    <source>
        <dbReference type="Proteomes" id="UP000663852"/>
    </source>
</evidence>
<dbReference type="EMBL" id="CAJNOJ010000347">
    <property type="protein sequence ID" value="CAF1411516.1"/>
    <property type="molecule type" value="Genomic_DNA"/>
</dbReference>
<dbReference type="AlphaFoldDB" id="A0A815LSC7"/>
<comment type="caution">
    <text evidence="3">The sequence shown here is derived from an EMBL/GenBank/DDBJ whole genome shotgun (WGS) entry which is preliminary data.</text>
</comment>